<accession>A0A0B6YA18</accession>
<feature type="transmembrane region" description="Helical" evidence="8">
    <location>
        <begin position="201"/>
        <end position="221"/>
    </location>
</feature>
<keyword evidence="7" id="KW-0539">Nucleus</keyword>
<dbReference type="PANTHER" id="PTHR13598:SF1">
    <property type="entry name" value="AT07567P-RELATED"/>
    <property type="match status" value="1"/>
</dbReference>
<dbReference type="PANTHER" id="PTHR13598">
    <property type="entry name" value="AT07567P-RELATED"/>
    <property type="match status" value="1"/>
</dbReference>
<organism evidence="9">
    <name type="scientific">Arion vulgaris</name>
    <dbReference type="NCBI Taxonomy" id="1028688"/>
    <lineage>
        <taxon>Eukaryota</taxon>
        <taxon>Metazoa</taxon>
        <taxon>Spiralia</taxon>
        <taxon>Lophotrochozoa</taxon>
        <taxon>Mollusca</taxon>
        <taxon>Gastropoda</taxon>
        <taxon>Heterobranchia</taxon>
        <taxon>Euthyneura</taxon>
        <taxon>Panpulmonata</taxon>
        <taxon>Eupulmonata</taxon>
        <taxon>Stylommatophora</taxon>
        <taxon>Helicina</taxon>
        <taxon>Arionoidea</taxon>
        <taxon>Arionidae</taxon>
        <taxon>Arion</taxon>
    </lineage>
</organism>
<gene>
    <name evidence="9" type="primary">ORF18786</name>
</gene>
<feature type="non-terminal residue" evidence="9">
    <location>
        <position position="268"/>
    </location>
</feature>
<keyword evidence="4" id="KW-0732">Signal</keyword>
<dbReference type="InterPro" id="IPR019358">
    <property type="entry name" value="NEMP_fam"/>
</dbReference>
<comment type="subcellular location">
    <subcellularLocation>
        <location evidence="1">Nucleus inner membrane</location>
        <topology evidence="1">Multi-pass membrane protein</topology>
        <orientation evidence="1">Nucleoplasmic side</orientation>
    </subcellularLocation>
</comment>
<proteinExistence type="inferred from homology"/>
<evidence type="ECO:0000256" key="7">
    <source>
        <dbReference type="ARBA" id="ARBA00023242"/>
    </source>
</evidence>
<evidence type="ECO:0000256" key="4">
    <source>
        <dbReference type="ARBA" id="ARBA00022729"/>
    </source>
</evidence>
<sequence>NFQCQIYIGTDTSFLKTCQLSKMAAPCIYSNFVWVLVSFFLYHGCVRVLCNAIPYVSVMLNATQTQPFDVIVSAPQDGGRKLCILCYPGQDTMWHKLWINPKITIKTSDLGTNFDFYYGQNLTEIVSQAESGSFLKWSPYAILKEEHAFEPFSNSCIGITSEKSYTANFVVKNPEKWFVAYTAAGLFLFFLAEPLSRNTFLQYGTGISVGVLGSLLLLVFILSKLLPQKMRTLGYIIAAVSTSASMYLYQWISYYFSDIIKNHWQIFL</sequence>
<evidence type="ECO:0000256" key="2">
    <source>
        <dbReference type="ARBA" id="ARBA00005748"/>
    </source>
</evidence>
<dbReference type="EMBL" id="HACG01006154">
    <property type="protein sequence ID" value="CEK53019.1"/>
    <property type="molecule type" value="Transcribed_RNA"/>
</dbReference>
<keyword evidence="3 8" id="KW-0812">Transmembrane</keyword>
<keyword evidence="5 8" id="KW-1133">Transmembrane helix</keyword>
<feature type="non-terminal residue" evidence="9">
    <location>
        <position position="1"/>
    </location>
</feature>
<evidence type="ECO:0000256" key="6">
    <source>
        <dbReference type="ARBA" id="ARBA00023136"/>
    </source>
</evidence>
<evidence type="ECO:0000256" key="5">
    <source>
        <dbReference type="ARBA" id="ARBA00022989"/>
    </source>
</evidence>
<dbReference type="GO" id="GO:0005637">
    <property type="term" value="C:nuclear inner membrane"/>
    <property type="evidence" value="ECO:0007669"/>
    <property type="project" value="UniProtKB-SubCell"/>
</dbReference>
<evidence type="ECO:0000256" key="1">
    <source>
        <dbReference type="ARBA" id="ARBA00004575"/>
    </source>
</evidence>
<name>A0A0B6YA18_9EUPU</name>
<evidence type="ECO:0000256" key="3">
    <source>
        <dbReference type="ARBA" id="ARBA00022692"/>
    </source>
</evidence>
<feature type="transmembrane region" description="Helical" evidence="8">
    <location>
        <begin position="177"/>
        <end position="195"/>
    </location>
</feature>
<protein>
    <recommendedName>
        <fullName evidence="10">Transmembrane protein 194A</fullName>
    </recommendedName>
</protein>
<feature type="transmembrane region" description="Helical" evidence="8">
    <location>
        <begin position="233"/>
        <end position="252"/>
    </location>
</feature>
<keyword evidence="6 8" id="KW-0472">Membrane</keyword>
<feature type="transmembrane region" description="Helical" evidence="8">
    <location>
        <begin position="23"/>
        <end position="42"/>
    </location>
</feature>
<comment type="similarity">
    <text evidence="2">Belongs to the NEMP family.</text>
</comment>
<evidence type="ECO:0000256" key="8">
    <source>
        <dbReference type="SAM" id="Phobius"/>
    </source>
</evidence>
<evidence type="ECO:0008006" key="10">
    <source>
        <dbReference type="Google" id="ProtNLM"/>
    </source>
</evidence>
<reference evidence="9" key="1">
    <citation type="submission" date="2014-12" db="EMBL/GenBank/DDBJ databases">
        <title>Insight into the proteome of Arion vulgaris.</title>
        <authorList>
            <person name="Aradska J."/>
            <person name="Bulat T."/>
            <person name="Smidak R."/>
            <person name="Sarate P."/>
            <person name="Gangsoo J."/>
            <person name="Sialana F."/>
            <person name="Bilban M."/>
            <person name="Lubec G."/>
        </authorList>
    </citation>
    <scope>NUCLEOTIDE SEQUENCE</scope>
    <source>
        <tissue evidence="9">Skin</tissue>
    </source>
</reference>
<dbReference type="Pfam" id="PF10225">
    <property type="entry name" value="NEMP"/>
    <property type="match status" value="1"/>
</dbReference>
<evidence type="ECO:0000313" key="9">
    <source>
        <dbReference type="EMBL" id="CEK53019.1"/>
    </source>
</evidence>
<dbReference type="AlphaFoldDB" id="A0A0B6YA18"/>